<keyword evidence="4" id="KW-1185">Reference proteome</keyword>
<protein>
    <submittedName>
        <fullName evidence="3">Uncharacterized protein</fullName>
    </submittedName>
</protein>
<dbReference type="eggNOG" id="ENOG50306U1">
    <property type="taxonomic scope" value="Bacteria"/>
</dbReference>
<dbReference type="PATRIC" id="fig|1121864.4.peg.1112"/>
<keyword evidence="2" id="KW-1133">Transmembrane helix</keyword>
<keyword evidence="2" id="KW-0812">Transmembrane</keyword>
<feature type="region of interest" description="Disordered" evidence="1">
    <location>
        <begin position="86"/>
        <end position="142"/>
    </location>
</feature>
<dbReference type="GeneID" id="60872087"/>
<feature type="transmembrane region" description="Helical" evidence="2">
    <location>
        <begin position="12"/>
        <end position="29"/>
    </location>
</feature>
<name>S1RSA6_9ENTE</name>
<dbReference type="Proteomes" id="UP000017415">
    <property type="component" value="Unassembled WGS sequence"/>
</dbReference>
<evidence type="ECO:0000256" key="2">
    <source>
        <dbReference type="SAM" id="Phobius"/>
    </source>
</evidence>
<proteinExistence type="predicted"/>
<comment type="caution">
    <text evidence="3">The sequence shown here is derived from an EMBL/GenBank/DDBJ whole genome shotgun (WGS) entry which is preliminary data.</text>
</comment>
<dbReference type="RefSeq" id="WP_016251293.1">
    <property type="nucleotide sequence ID" value="NZ_ASWI01000003.1"/>
</dbReference>
<keyword evidence="2" id="KW-0472">Membrane</keyword>
<evidence type="ECO:0000256" key="1">
    <source>
        <dbReference type="SAM" id="MobiDB-lite"/>
    </source>
</evidence>
<gene>
    <name evidence="3" type="ORF">OMO_00936</name>
</gene>
<dbReference type="AlphaFoldDB" id="S1RSA6"/>
<accession>S1RSA6</accession>
<feature type="compositionally biased region" description="Basic and acidic residues" evidence="1">
    <location>
        <begin position="93"/>
        <end position="110"/>
    </location>
</feature>
<feature type="compositionally biased region" description="Polar residues" evidence="1">
    <location>
        <begin position="112"/>
        <end position="131"/>
    </location>
</feature>
<feature type="transmembrane region" description="Helical" evidence="2">
    <location>
        <begin position="35"/>
        <end position="51"/>
    </location>
</feature>
<evidence type="ECO:0000313" key="3">
    <source>
        <dbReference type="EMBL" id="ESK61948.1"/>
    </source>
</evidence>
<evidence type="ECO:0000313" key="4">
    <source>
        <dbReference type="Proteomes" id="UP000017415"/>
    </source>
</evidence>
<organism evidence="3 4">
    <name type="scientific">Enterococcus cecorum DSM 20682 = ATCC 43198</name>
    <dbReference type="NCBI Taxonomy" id="1121864"/>
    <lineage>
        <taxon>Bacteria</taxon>
        <taxon>Bacillati</taxon>
        <taxon>Bacillota</taxon>
        <taxon>Bacilli</taxon>
        <taxon>Lactobacillales</taxon>
        <taxon>Enterococcaceae</taxon>
        <taxon>Enterococcus</taxon>
    </lineage>
</organism>
<dbReference type="OrthoDB" id="9934737at2"/>
<reference evidence="3 4" key="1">
    <citation type="submission" date="2013-10" db="EMBL/GenBank/DDBJ databases">
        <title>The Genome Sequence of Enterococcus cecorum DSM 20682 (= ATCC 43198) (Illumina assembly).</title>
        <authorList>
            <consortium name="The Broad Institute Genomics Platform"/>
            <consortium name="The Broad Institute Genome Sequencing Center for Infectious Disease"/>
            <person name="Earl A."/>
            <person name="Russ C."/>
            <person name="Gilmore M."/>
            <person name="Surin D."/>
            <person name="Walker B."/>
            <person name="Young S."/>
            <person name="Zeng Q."/>
            <person name="Gargeya S."/>
            <person name="Fitzgerald M."/>
            <person name="Haas B."/>
            <person name="Abouelleil A."/>
            <person name="Allen A.W."/>
            <person name="Alvarado L."/>
            <person name="Arachchi H.M."/>
            <person name="Berlin A.M."/>
            <person name="Chapman S.B."/>
            <person name="Gainer-Dewar J."/>
            <person name="Goldberg J."/>
            <person name="Griggs A."/>
            <person name="Gujja S."/>
            <person name="Hansen M."/>
            <person name="Howarth C."/>
            <person name="Imamovic A."/>
            <person name="Ireland A."/>
            <person name="Larimer J."/>
            <person name="McCowan C."/>
            <person name="Murphy C."/>
            <person name="Pearson M."/>
            <person name="Poon T.W."/>
            <person name="Priest M."/>
            <person name="Roberts A."/>
            <person name="Saif S."/>
            <person name="Shea T."/>
            <person name="Sisk P."/>
            <person name="Sykes S."/>
            <person name="Wortman J."/>
            <person name="Nusbaum C."/>
            <person name="Birren B."/>
        </authorList>
    </citation>
    <scope>NUCLEOTIDE SEQUENCE [LARGE SCALE GENOMIC DNA]</scope>
    <source>
        <strain evidence="3 4">ATCC 43198</strain>
    </source>
</reference>
<dbReference type="HOGENOM" id="CLU_1479881_0_0_9"/>
<sequence>MKLIEFLIANKDNVVFCLAILLLIIPIFIKYRRKLTIILAIISCIYIYISYSNFDSNTDKIVENTTGIVDKAKNKVSESVNNISEKGSNLLDKNNENFEKQQEEKKKESRIGTLNSEAIIDNTNESDNLKATTESTTETTDIEFENELAEYYNNLDNFKTYQNQNEINTDDERANTALADLENLK</sequence>
<dbReference type="EMBL" id="AHYS01000004">
    <property type="protein sequence ID" value="ESK61948.1"/>
    <property type="molecule type" value="Genomic_DNA"/>
</dbReference>